<comment type="caution">
    <text evidence="2">The sequence shown here is derived from an EMBL/GenBank/DDBJ whole genome shotgun (WGS) entry which is preliminary data.</text>
</comment>
<keyword evidence="3" id="KW-1185">Reference proteome</keyword>
<evidence type="ECO:0000256" key="1">
    <source>
        <dbReference type="SAM" id="MobiDB-lite"/>
    </source>
</evidence>
<gene>
    <name evidence="2" type="ORF">RIF29_15618</name>
</gene>
<proteinExistence type="predicted"/>
<feature type="region of interest" description="Disordered" evidence="1">
    <location>
        <begin position="90"/>
        <end position="138"/>
    </location>
</feature>
<dbReference type="Proteomes" id="UP001372338">
    <property type="component" value="Unassembled WGS sequence"/>
</dbReference>
<dbReference type="AlphaFoldDB" id="A0AAN9IET5"/>
<evidence type="ECO:0000313" key="3">
    <source>
        <dbReference type="Proteomes" id="UP001372338"/>
    </source>
</evidence>
<reference evidence="2 3" key="1">
    <citation type="submission" date="2024-01" db="EMBL/GenBank/DDBJ databases">
        <title>The genomes of 5 underutilized Papilionoideae crops provide insights into root nodulation and disease resistanc.</title>
        <authorList>
            <person name="Yuan L."/>
        </authorList>
    </citation>
    <scope>NUCLEOTIDE SEQUENCE [LARGE SCALE GENOMIC DNA]</scope>
    <source>
        <strain evidence="2">ZHUSHIDOU_FW_LH</strain>
        <tissue evidence="2">Leaf</tissue>
    </source>
</reference>
<name>A0AAN9IET5_CROPI</name>
<sequence length="257" mass="28048">MIVGHEDDIEHPYNEVDGMGWCDANLEGMRGVNNADGVQGVKGAPDLEEHVEVSSDSEDSALNFRFNDSDDEEGDEGYFEIHGVDTEKRVEAEQNVESKKGVEIEENGKKRKNTIGEASSSAKRKRGRPRKNRAVHNKVSHDPRTFNFDEQRELENDSIHLVLMKNAKGKATTVSVSHGGCLKGKASQNAKGKVVASFDGGNASHDAKGKAITIPHDTKGKANNVAAKSPPKLLPKLRYYHFCIVCSTSLCSGSIYP</sequence>
<accession>A0AAN9IET5</accession>
<dbReference type="EMBL" id="JAYWIO010000003">
    <property type="protein sequence ID" value="KAK7274525.1"/>
    <property type="molecule type" value="Genomic_DNA"/>
</dbReference>
<feature type="compositionally biased region" description="Basic residues" evidence="1">
    <location>
        <begin position="122"/>
        <end position="138"/>
    </location>
</feature>
<protein>
    <submittedName>
        <fullName evidence="2">Uncharacterized protein</fullName>
    </submittedName>
</protein>
<feature type="compositionally biased region" description="Basic and acidic residues" evidence="1">
    <location>
        <begin position="90"/>
        <end position="108"/>
    </location>
</feature>
<organism evidence="2 3">
    <name type="scientific">Crotalaria pallida</name>
    <name type="common">Smooth rattlebox</name>
    <name type="synonym">Crotalaria striata</name>
    <dbReference type="NCBI Taxonomy" id="3830"/>
    <lineage>
        <taxon>Eukaryota</taxon>
        <taxon>Viridiplantae</taxon>
        <taxon>Streptophyta</taxon>
        <taxon>Embryophyta</taxon>
        <taxon>Tracheophyta</taxon>
        <taxon>Spermatophyta</taxon>
        <taxon>Magnoliopsida</taxon>
        <taxon>eudicotyledons</taxon>
        <taxon>Gunneridae</taxon>
        <taxon>Pentapetalae</taxon>
        <taxon>rosids</taxon>
        <taxon>fabids</taxon>
        <taxon>Fabales</taxon>
        <taxon>Fabaceae</taxon>
        <taxon>Papilionoideae</taxon>
        <taxon>50 kb inversion clade</taxon>
        <taxon>genistoids sensu lato</taxon>
        <taxon>core genistoids</taxon>
        <taxon>Crotalarieae</taxon>
        <taxon>Crotalaria</taxon>
    </lineage>
</organism>
<evidence type="ECO:0000313" key="2">
    <source>
        <dbReference type="EMBL" id="KAK7274525.1"/>
    </source>
</evidence>